<feature type="compositionally biased region" description="Polar residues" evidence="1">
    <location>
        <begin position="8"/>
        <end position="18"/>
    </location>
</feature>
<accession>M5FU88</accession>
<evidence type="ECO:0000313" key="2">
    <source>
        <dbReference type="EMBL" id="EJT96796.1"/>
    </source>
</evidence>
<feature type="region of interest" description="Disordered" evidence="1">
    <location>
        <begin position="1"/>
        <end position="91"/>
    </location>
</feature>
<dbReference type="Proteomes" id="UP000030653">
    <property type="component" value="Unassembled WGS sequence"/>
</dbReference>
<reference evidence="2 3" key="1">
    <citation type="journal article" date="2012" name="Science">
        <title>The Paleozoic origin of enzymatic lignin decomposition reconstructed from 31 fungal genomes.</title>
        <authorList>
            <person name="Floudas D."/>
            <person name="Binder M."/>
            <person name="Riley R."/>
            <person name="Barry K."/>
            <person name="Blanchette R.A."/>
            <person name="Henrissat B."/>
            <person name="Martinez A.T."/>
            <person name="Otillar R."/>
            <person name="Spatafora J.W."/>
            <person name="Yadav J.S."/>
            <person name="Aerts A."/>
            <person name="Benoit I."/>
            <person name="Boyd A."/>
            <person name="Carlson A."/>
            <person name="Copeland A."/>
            <person name="Coutinho P.M."/>
            <person name="de Vries R.P."/>
            <person name="Ferreira P."/>
            <person name="Findley K."/>
            <person name="Foster B."/>
            <person name="Gaskell J."/>
            <person name="Glotzer D."/>
            <person name="Gorecki P."/>
            <person name="Heitman J."/>
            <person name="Hesse C."/>
            <person name="Hori C."/>
            <person name="Igarashi K."/>
            <person name="Jurgens J.A."/>
            <person name="Kallen N."/>
            <person name="Kersten P."/>
            <person name="Kohler A."/>
            <person name="Kuees U."/>
            <person name="Kumar T.K.A."/>
            <person name="Kuo A."/>
            <person name="LaButti K."/>
            <person name="Larrondo L.F."/>
            <person name="Lindquist E."/>
            <person name="Ling A."/>
            <person name="Lombard V."/>
            <person name="Lucas S."/>
            <person name="Lundell T."/>
            <person name="Martin R."/>
            <person name="McLaughlin D.J."/>
            <person name="Morgenstern I."/>
            <person name="Morin E."/>
            <person name="Murat C."/>
            <person name="Nagy L.G."/>
            <person name="Nolan M."/>
            <person name="Ohm R.A."/>
            <person name="Patyshakuliyeva A."/>
            <person name="Rokas A."/>
            <person name="Ruiz-Duenas F.J."/>
            <person name="Sabat G."/>
            <person name="Salamov A."/>
            <person name="Samejima M."/>
            <person name="Schmutz J."/>
            <person name="Slot J.C."/>
            <person name="St John F."/>
            <person name="Stenlid J."/>
            <person name="Sun H."/>
            <person name="Sun S."/>
            <person name="Syed K."/>
            <person name="Tsang A."/>
            <person name="Wiebenga A."/>
            <person name="Young D."/>
            <person name="Pisabarro A."/>
            <person name="Eastwood D.C."/>
            <person name="Martin F."/>
            <person name="Cullen D."/>
            <person name="Grigoriev I.V."/>
            <person name="Hibbett D.S."/>
        </authorList>
    </citation>
    <scope>NUCLEOTIDE SEQUENCE [LARGE SCALE GENOMIC DNA]</scope>
    <source>
        <strain evidence="2 3">DJM-731 SS1</strain>
    </source>
</reference>
<evidence type="ECO:0000313" key="3">
    <source>
        <dbReference type="Proteomes" id="UP000030653"/>
    </source>
</evidence>
<dbReference type="OrthoDB" id="3407546at2759"/>
<proteinExistence type="predicted"/>
<dbReference type="GeneID" id="63685942"/>
<sequence>MQMYNEEVASQVTKQSVESPPRKWMKGDGENAVVLLQDESSSPGAGSNTFGTQSRTKGGVLDTTLEVDIGGSDDDEAGRSKHGETSNSVESCASPRWIPHEYSCFLQDLHSTDAIATVIPLDDSHIVTLTTNAFARMYRYDTSSQQWLMHTSQCLHPDATILDAGAPIVFRDNLGARVMVPYSLDEGQSTYETTTHIVELLQSGDHVQIGHVCASSNAPIACNREWDVFSLRNGQPCLHATRLSDGKTIVFSNGGQRCSRPLAAAFMQGALWVLNYEFGYAEVYVGLDAWASQEHSPEPICGAEFEEDILNARFEIVNGRSLLAVRFVTWITLYELNVVSNDKSTPLKALWTFDFSPRDGLEYRYISAFAIADAGAQLFFIDHIRHADNSSRIMTVRPHMKPGDESFISTFSEEAQVAVQGGPEDILRHMSYMQYQGGRLTVGRMTSCLWITVSLHFTSMPRDPITLDNLPRDHLHVLTMKDMKNNRNWMSEWVQKTRALQTSPTEDILYSTADDAESGDQDIITGAELIPFLFAFNAQPSGHINVPIHLACVCITSYANYAIIRANFPAGPKFFRLDCHYEEDEIHEQVVLRFWNQTRWQDCLNEGPPGSSDNSRWPLDLDALCTEEAAERERQETCVALDNQEGDSKPSLDLLNAWRRLGFTAPTMTAM</sequence>
<dbReference type="HOGENOM" id="CLU_409386_0_0_1"/>
<gene>
    <name evidence="2" type="ORF">DACRYDRAFT_119861</name>
</gene>
<dbReference type="AlphaFoldDB" id="M5FU88"/>
<dbReference type="RefSeq" id="XP_040623694.1">
    <property type="nucleotide sequence ID" value="XM_040770880.1"/>
</dbReference>
<name>M5FU88_DACPD</name>
<dbReference type="EMBL" id="JH795880">
    <property type="protein sequence ID" value="EJT96796.1"/>
    <property type="molecule type" value="Genomic_DNA"/>
</dbReference>
<keyword evidence="3" id="KW-1185">Reference proteome</keyword>
<protein>
    <submittedName>
        <fullName evidence="2">Uncharacterized protein</fullName>
    </submittedName>
</protein>
<evidence type="ECO:0000256" key="1">
    <source>
        <dbReference type="SAM" id="MobiDB-lite"/>
    </source>
</evidence>
<organism evidence="2 3">
    <name type="scientific">Dacryopinax primogenitus (strain DJM 731)</name>
    <name type="common">Brown rot fungus</name>
    <dbReference type="NCBI Taxonomy" id="1858805"/>
    <lineage>
        <taxon>Eukaryota</taxon>
        <taxon>Fungi</taxon>
        <taxon>Dikarya</taxon>
        <taxon>Basidiomycota</taxon>
        <taxon>Agaricomycotina</taxon>
        <taxon>Dacrymycetes</taxon>
        <taxon>Dacrymycetales</taxon>
        <taxon>Dacrymycetaceae</taxon>
        <taxon>Dacryopinax</taxon>
    </lineage>
</organism>
<feature type="compositionally biased region" description="Polar residues" evidence="1">
    <location>
        <begin position="38"/>
        <end position="56"/>
    </location>
</feature>